<dbReference type="GO" id="GO:0033612">
    <property type="term" value="F:receptor serine/threonine kinase binding"/>
    <property type="evidence" value="ECO:0007669"/>
    <property type="project" value="TreeGrafter"/>
</dbReference>
<evidence type="ECO:0000256" key="1">
    <source>
        <dbReference type="ARBA" id="ARBA00004370"/>
    </source>
</evidence>
<sequence length="291" mass="32840">MPLKSRALVLVHILFWSFLDTFILSHGTQSDINCLKSIRDSLEDPLNLLKTSWTFNNLAEGSICNYVGVTCLNPDENRVCGIVLVNMGLKGEFPKGIEDCKELVNLDLSGNEISGSIPSSIVICSYLEVLKLDNNKLTGQISQQLSQLENLRIFSVANNLLSGPVPEFVNINITRESYVNNSGLCGGPLEYCKKHRWEFEVSFRSGFVVGFIFTATLYTPLFMYYINLRVGLKKKNHNKTMSTRKMTSLMARRKHRTKPCYASQIPTEAPRKELSKEVLSLSHSLENSEKY</sequence>
<evidence type="ECO:0000256" key="6">
    <source>
        <dbReference type="ARBA" id="ARBA00023180"/>
    </source>
</evidence>
<gene>
    <name evidence="10" type="ORF">CMV_008108</name>
</gene>
<evidence type="ECO:0000256" key="3">
    <source>
        <dbReference type="ARBA" id="ARBA00022729"/>
    </source>
</evidence>
<keyword evidence="7" id="KW-1133">Transmembrane helix</keyword>
<dbReference type="PANTHER" id="PTHR48056">
    <property type="entry name" value="LRR RECEPTOR-LIKE SERINE/THREONINE-PROTEIN KINASE-RELATED"/>
    <property type="match status" value="1"/>
</dbReference>
<feature type="transmembrane region" description="Helical" evidence="7">
    <location>
        <begin position="206"/>
        <end position="226"/>
    </location>
</feature>
<feature type="signal peptide" evidence="8">
    <location>
        <begin position="1"/>
        <end position="30"/>
    </location>
</feature>
<keyword evidence="4" id="KW-0677">Repeat</keyword>
<dbReference type="Gene3D" id="3.80.10.10">
    <property type="entry name" value="Ribonuclease Inhibitor"/>
    <property type="match status" value="1"/>
</dbReference>
<dbReference type="FunFam" id="3.80.10.10:FF:000041">
    <property type="entry name" value="LRR receptor-like serine/threonine-protein kinase ERECTA"/>
    <property type="match status" value="1"/>
</dbReference>
<dbReference type="Pfam" id="PF08263">
    <property type="entry name" value="LRRNT_2"/>
    <property type="match status" value="1"/>
</dbReference>
<keyword evidence="5 7" id="KW-0472">Membrane</keyword>
<evidence type="ECO:0000256" key="8">
    <source>
        <dbReference type="SAM" id="SignalP"/>
    </source>
</evidence>
<dbReference type="PANTHER" id="PTHR48056:SF2">
    <property type="entry name" value="RECEPTOR PROTEIN KINASE-LIKE PROTEIN ZAR1"/>
    <property type="match status" value="1"/>
</dbReference>
<dbReference type="AlphaFoldDB" id="A0A8J4R957"/>
<dbReference type="OrthoDB" id="1057355at2759"/>
<dbReference type="SUPFAM" id="SSF52058">
    <property type="entry name" value="L domain-like"/>
    <property type="match status" value="1"/>
</dbReference>
<dbReference type="InterPro" id="IPR050647">
    <property type="entry name" value="Plant_LRR-RLKs"/>
</dbReference>
<dbReference type="GO" id="GO:0016020">
    <property type="term" value="C:membrane"/>
    <property type="evidence" value="ECO:0007669"/>
    <property type="project" value="UniProtKB-SubCell"/>
</dbReference>
<comment type="subcellular location">
    <subcellularLocation>
        <location evidence="1">Membrane</location>
    </subcellularLocation>
</comment>
<dbReference type="InterPro" id="IPR001611">
    <property type="entry name" value="Leu-rich_rpt"/>
</dbReference>
<keyword evidence="11" id="KW-1185">Reference proteome</keyword>
<keyword evidence="7" id="KW-0812">Transmembrane</keyword>
<evidence type="ECO:0000256" key="2">
    <source>
        <dbReference type="ARBA" id="ARBA00022614"/>
    </source>
</evidence>
<evidence type="ECO:0000256" key="7">
    <source>
        <dbReference type="SAM" id="Phobius"/>
    </source>
</evidence>
<name>A0A8J4R957_9ROSI</name>
<keyword evidence="3 8" id="KW-0732">Signal</keyword>
<evidence type="ECO:0000313" key="10">
    <source>
        <dbReference type="EMBL" id="KAF3967957.1"/>
    </source>
</evidence>
<evidence type="ECO:0000313" key="11">
    <source>
        <dbReference type="Proteomes" id="UP000737018"/>
    </source>
</evidence>
<keyword evidence="2" id="KW-0433">Leucine-rich repeat</keyword>
<dbReference type="InterPro" id="IPR032675">
    <property type="entry name" value="LRR_dom_sf"/>
</dbReference>
<dbReference type="EMBL" id="JRKL02000830">
    <property type="protein sequence ID" value="KAF3967957.1"/>
    <property type="molecule type" value="Genomic_DNA"/>
</dbReference>
<feature type="chain" id="PRO_5035246589" description="Leucine-rich repeat-containing N-terminal plant-type domain-containing protein" evidence="8">
    <location>
        <begin position="31"/>
        <end position="291"/>
    </location>
</feature>
<protein>
    <recommendedName>
        <fullName evidence="9">Leucine-rich repeat-containing N-terminal plant-type domain-containing protein</fullName>
    </recommendedName>
</protein>
<evidence type="ECO:0000256" key="5">
    <source>
        <dbReference type="ARBA" id="ARBA00023136"/>
    </source>
</evidence>
<dbReference type="Proteomes" id="UP000737018">
    <property type="component" value="Unassembled WGS sequence"/>
</dbReference>
<dbReference type="Pfam" id="PF00560">
    <property type="entry name" value="LRR_1"/>
    <property type="match status" value="2"/>
</dbReference>
<evidence type="ECO:0000259" key="9">
    <source>
        <dbReference type="Pfam" id="PF08263"/>
    </source>
</evidence>
<proteinExistence type="predicted"/>
<evidence type="ECO:0000256" key="4">
    <source>
        <dbReference type="ARBA" id="ARBA00022737"/>
    </source>
</evidence>
<organism evidence="10 11">
    <name type="scientific">Castanea mollissima</name>
    <name type="common">Chinese chestnut</name>
    <dbReference type="NCBI Taxonomy" id="60419"/>
    <lineage>
        <taxon>Eukaryota</taxon>
        <taxon>Viridiplantae</taxon>
        <taxon>Streptophyta</taxon>
        <taxon>Embryophyta</taxon>
        <taxon>Tracheophyta</taxon>
        <taxon>Spermatophyta</taxon>
        <taxon>Magnoliopsida</taxon>
        <taxon>eudicotyledons</taxon>
        <taxon>Gunneridae</taxon>
        <taxon>Pentapetalae</taxon>
        <taxon>rosids</taxon>
        <taxon>fabids</taxon>
        <taxon>Fagales</taxon>
        <taxon>Fagaceae</taxon>
        <taxon>Castanea</taxon>
    </lineage>
</organism>
<comment type="caution">
    <text evidence="10">The sequence shown here is derived from an EMBL/GenBank/DDBJ whole genome shotgun (WGS) entry which is preliminary data.</text>
</comment>
<dbReference type="InterPro" id="IPR013210">
    <property type="entry name" value="LRR_N_plant-typ"/>
</dbReference>
<keyword evidence="6" id="KW-0325">Glycoprotein</keyword>
<feature type="domain" description="Leucine-rich repeat-containing N-terminal plant-type" evidence="9">
    <location>
        <begin position="29"/>
        <end position="71"/>
    </location>
</feature>
<reference evidence="10" key="1">
    <citation type="submission" date="2020-03" db="EMBL/GenBank/DDBJ databases">
        <title>Castanea mollissima Vanexum genome sequencing.</title>
        <authorList>
            <person name="Staton M."/>
        </authorList>
    </citation>
    <scope>NUCLEOTIDE SEQUENCE</scope>
    <source>
        <tissue evidence="10">Leaf</tissue>
    </source>
</reference>
<accession>A0A8J4R957</accession>